<protein>
    <submittedName>
        <fullName evidence="2">Nitrogen regulatory protein A</fullName>
    </submittedName>
</protein>
<accession>A0A143Y4Y9</accession>
<dbReference type="RefSeq" id="WP_068620359.1">
    <property type="nucleotide sequence ID" value="NZ_FJNB01000001.1"/>
</dbReference>
<dbReference type="SUPFAM" id="SSF55781">
    <property type="entry name" value="GAF domain-like"/>
    <property type="match status" value="1"/>
</dbReference>
<gene>
    <name evidence="2" type="ORF">SAMN05216375_101229</name>
    <name evidence="1" type="ORF">TR210_39</name>
</gene>
<evidence type="ECO:0000313" key="2">
    <source>
        <dbReference type="EMBL" id="SEI56876.1"/>
    </source>
</evidence>
<reference evidence="2 4" key="2">
    <citation type="submission" date="2016-10" db="EMBL/GenBank/DDBJ databases">
        <authorList>
            <person name="Varghese N."/>
            <person name="Submissions S."/>
        </authorList>
    </citation>
    <scope>NUCLEOTIDE SEQUENCE [LARGE SCALE GENOMIC DNA]</scope>
    <source>
        <strain evidence="2 4">DSM 22150</strain>
    </source>
</reference>
<dbReference type="Proteomes" id="UP000076878">
    <property type="component" value="Unassembled WGS sequence"/>
</dbReference>
<name>A0A143Y4Y9_9LACT</name>
<evidence type="ECO:0000313" key="4">
    <source>
        <dbReference type="Proteomes" id="UP000199280"/>
    </source>
</evidence>
<keyword evidence="4" id="KW-1185">Reference proteome</keyword>
<dbReference type="AlphaFoldDB" id="A0A143Y4Y9"/>
<reference evidence="1 3" key="1">
    <citation type="submission" date="2016-02" db="EMBL/GenBank/DDBJ databases">
        <authorList>
            <person name="Wen L."/>
            <person name="He K."/>
            <person name="Yang H."/>
        </authorList>
    </citation>
    <scope>NUCLEOTIDE SEQUENCE [LARGE SCALE GENOMIC DNA]</scope>
    <source>
        <strain evidence="1">Trichococcus_R210</strain>
    </source>
</reference>
<dbReference type="EMBL" id="FJNB01000001">
    <property type="protein sequence ID" value="CZQ80248.1"/>
    <property type="molecule type" value="Genomic_DNA"/>
</dbReference>
<proteinExistence type="predicted"/>
<dbReference type="OrthoDB" id="2360948at2"/>
<evidence type="ECO:0000313" key="1">
    <source>
        <dbReference type="EMBL" id="CZQ80248.1"/>
    </source>
</evidence>
<dbReference type="InterPro" id="IPR029016">
    <property type="entry name" value="GAF-like_dom_sf"/>
</dbReference>
<dbReference type="EMBL" id="FNYT01000001">
    <property type="protein sequence ID" value="SEI56876.1"/>
    <property type="molecule type" value="Genomic_DNA"/>
</dbReference>
<dbReference type="Gene3D" id="3.30.450.40">
    <property type="match status" value="1"/>
</dbReference>
<dbReference type="STRING" id="640938.TR210_39"/>
<evidence type="ECO:0000313" key="3">
    <source>
        <dbReference type="Proteomes" id="UP000076878"/>
    </source>
</evidence>
<organism evidence="1 3">
    <name type="scientific">Trichococcus ilyis</name>
    <dbReference type="NCBI Taxonomy" id="640938"/>
    <lineage>
        <taxon>Bacteria</taxon>
        <taxon>Bacillati</taxon>
        <taxon>Bacillota</taxon>
        <taxon>Bacilli</taxon>
        <taxon>Lactobacillales</taxon>
        <taxon>Carnobacteriaceae</taxon>
        <taxon>Trichococcus</taxon>
    </lineage>
</organism>
<sequence length="148" mass="16671">MSQIDLWLEEKRGEWQADFLGLAQDVAPPCQQTELRWTNVAGNTSNRYKTIRLRIGKGIAGEVWRTGREQRATEIQSDSQNLLKYPIARLEQLDMIIGIPIMRDGIIRAVLLLGFRNPNDSAAPDVTAVYAALPDLSLLLEEEGHKDD</sequence>
<dbReference type="Proteomes" id="UP000199280">
    <property type="component" value="Unassembled WGS sequence"/>
</dbReference>